<feature type="compositionally biased region" description="Low complexity" evidence="7">
    <location>
        <begin position="288"/>
        <end position="301"/>
    </location>
</feature>
<feature type="chain" id="PRO_5034495597" description="MANSC domain-containing protein" evidence="9">
    <location>
        <begin position="22"/>
        <end position="381"/>
    </location>
</feature>
<dbReference type="GeneTree" id="ENSGT00940000153377"/>
<keyword evidence="6" id="KW-0325">Glycoprotein</keyword>
<evidence type="ECO:0000256" key="4">
    <source>
        <dbReference type="ARBA" id="ARBA00022989"/>
    </source>
</evidence>
<comment type="subcellular location">
    <subcellularLocation>
        <location evidence="1">Membrane</location>
        <topology evidence="1">Single-pass type I membrane protein</topology>
    </subcellularLocation>
</comment>
<keyword evidence="5 8" id="KW-0472">Membrane</keyword>
<evidence type="ECO:0000256" key="7">
    <source>
        <dbReference type="SAM" id="MobiDB-lite"/>
    </source>
</evidence>
<evidence type="ECO:0000256" key="8">
    <source>
        <dbReference type="SAM" id="Phobius"/>
    </source>
</evidence>
<feature type="region of interest" description="Disordered" evidence="7">
    <location>
        <begin position="154"/>
        <end position="195"/>
    </location>
</feature>
<feature type="signal peptide" evidence="9">
    <location>
        <begin position="1"/>
        <end position="21"/>
    </location>
</feature>
<keyword evidence="4 8" id="KW-1133">Transmembrane helix</keyword>
<dbReference type="OrthoDB" id="10071013at2759"/>
<dbReference type="OMA" id="SPNCYHF"/>
<keyword evidence="2 8" id="KW-0812">Transmembrane</keyword>
<feature type="domain" description="MANSC" evidence="10">
    <location>
        <begin position="33"/>
        <end position="116"/>
    </location>
</feature>
<feature type="transmembrane region" description="Helical" evidence="8">
    <location>
        <begin position="335"/>
        <end position="356"/>
    </location>
</feature>
<organism evidence="11 12">
    <name type="scientific">Naja naja</name>
    <name type="common">Indian cobra</name>
    <dbReference type="NCBI Taxonomy" id="35670"/>
    <lineage>
        <taxon>Eukaryota</taxon>
        <taxon>Metazoa</taxon>
        <taxon>Chordata</taxon>
        <taxon>Craniata</taxon>
        <taxon>Vertebrata</taxon>
        <taxon>Euteleostomi</taxon>
        <taxon>Lepidosauria</taxon>
        <taxon>Squamata</taxon>
        <taxon>Bifurcata</taxon>
        <taxon>Unidentata</taxon>
        <taxon>Episquamata</taxon>
        <taxon>Toxicofera</taxon>
        <taxon>Serpentes</taxon>
        <taxon>Colubroidea</taxon>
        <taxon>Elapidae</taxon>
        <taxon>Elapinae</taxon>
        <taxon>Naja</taxon>
    </lineage>
</organism>
<evidence type="ECO:0000256" key="6">
    <source>
        <dbReference type="ARBA" id="ARBA00023180"/>
    </source>
</evidence>
<dbReference type="Ensembl" id="ENSNNAT00000023636.1">
    <property type="protein sequence ID" value="ENSNNAP00000022556.1"/>
    <property type="gene ID" value="ENSNNAG00000014878.1"/>
</dbReference>
<evidence type="ECO:0000256" key="9">
    <source>
        <dbReference type="SAM" id="SignalP"/>
    </source>
</evidence>
<keyword evidence="3 9" id="KW-0732">Signal</keyword>
<dbReference type="PANTHER" id="PTHR46876">
    <property type="entry name" value="LOW-DENSITY LIPOPROTEIN RECEPTOR-RELATED PROTEIN 11"/>
    <property type="match status" value="1"/>
</dbReference>
<dbReference type="PANTHER" id="PTHR46876:SF3">
    <property type="entry name" value="MANSC DOMAIN CONTAINING 1"/>
    <property type="match status" value="1"/>
</dbReference>
<evidence type="ECO:0000313" key="12">
    <source>
        <dbReference type="Proteomes" id="UP000694559"/>
    </source>
</evidence>
<evidence type="ECO:0000259" key="10">
    <source>
        <dbReference type="PROSITE" id="PS50986"/>
    </source>
</evidence>
<dbReference type="GO" id="GO:0016020">
    <property type="term" value="C:membrane"/>
    <property type="evidence" value="ECO:0007669"/>
    <property type="project" value="UniProtKB-SubCell"/>
</dbReference>
<reference evidence="11" key="2">
    <citation type="submission" date="2025-09" db="UniProtKB">
        <authorList>
            <consortium name="Ensembl"/>
        </authorList>
    </citation>
    <scope>IDENTIFICATION</scope>
</reference>
<reference evidence="11" key="1">
    <citation type="submission" date="2025-08" db="UniProtKB">
        <authorList>
            <consortium name="Ensembl"/>
        </authorList>
    </citation>
    <scope>IDENTIFICATION</scope>
</reference>
<evidence type="ECO:0000256" key="2">
    <source>
        <dbReference type="ARBA" id="ARBA00022692"/>
    </source>
</evidence>
<dbReference type="InterPro" id="IPR011106">
    <property type="entry name" value="MANSC_N"/>
</dbReference>
<dbReference type="PROSITE" id="PS50986">
    <property type="entry name" value="MANSC"/>
    <property type="match status" value="1"/>
</dbReference>
<dbReference type="Proteomes" id="UP000694559">
    <property type="component" value="Unplaced"/>
</dbReference>
<dbReference type="AlphaFoldDB" id="A0A8C6Y3G4"/>
<evidence type="ECO:0000313" key="11">
    <source>
        <dbReference type="Ensembl" id="ENSNNAP00000022556.1"/>
    </source>
</evidence>
<dbReference type="Pfam" id="PF07502">
    <property type="entry name" value="MANEC"/>
    <property type="match status" value="1"/>
</dbReference>
<accession>A0A8C6Y3G4</accession>
<keyword evidence="12" id="KW-1185">Reference proteome</keyword>
<feature type="region of interest" description="Disordered" evidence="7">
    <location>
        <begin position="268"/>
        <end position="304"/>
    </location>
</feature>
<evidence type="ECO:0000256" key="5">
    <source>
        <dbReference type="ARBA" id="ARBA00023136"/>
    </source>
</evidence>
<protein>
    <recommendedName>
        <fullName evidence="10">MANSC domain-containing protein</fullName>
    </recommendedName>
</protein>
<sequence length="381" mass="40614">MAVQTTQCLAWVSAALALVVAKPSHTQRCSSEKMDDTMIDFPAAFSKGIRGTDPIYAPTWNACVETCCSERIAGDKTCNYAIFNTKMKGSSPNCYHFYFPAQETCPVKPALGLITYRIIEGKEIPKPAPSLNKVPHSAVNGSLASPQAAGFGLARPLGRPDSLPKTSAKEEIFGPSDYSLEKVDGSPQHPKAAGRTNGVETLVSSMAHESNSAVSTIQQPTPVKLSLATLDSSTRRTAGGGAAIHNPLSHAATASPFARKTEAAIFQPSKGPLPKPSLPSETDPRGFTSLSSTPPTPAASLRGSHLSDGRLSLEGFTPDDNPARNDFSLLADQSVLLAALFFGVLFFFLAVVLMGGKVCCSRQPQRYTKLDYLINDMYTNM</sequence>
<evidence type="ECO:0000256" key="3">
    <source>
        <dbReference type="ARBA" id="ARBA00022729"/>
    </source>
</evidence>
<name>A0A8C6Y3G4_NAJNA</name>
<evidence type="ECO:0000256" key="1">
    <source>
        <dbReference type="ARBA" id="ARBA00004479"/>
    </source>
</evidence>
<proteinExistence type="predicted"/>
<dbReference type="SMART" id="SM00765">
    <property type="entry name" value="MANEC"/>
    <property type="match status" value="1"/>
</dbReference>
<dbReference type="InterPro" id="IPR013980">
    <property type="entry name" value="MANSC_dom"/>
</dbReference>